<dbReference type="AlphaFoldDB" id="A0A7W7Q2D7"/>
<dbReference type="EMBL" id="JACHJQ010000002">
    <property type="protein sequence ID" value="MBB4905633.1"/>
    <property type="molecule type" value="Genomic_DNA"/>
</dbReference>
<evidence type="ECO:0000313" key="1">
    <source>
        <dbReference type="EMBL" id="MBB4905633.1"/>
    </source>
</evidence>
<dbReference type="GO" id="GO:0016787">
    <property type="term" value="F:hydrolase activity"/>
    <property type="evidence" value="ECO:0007669"/>
    <property type="project" value="UniProtKB-KW"/>
</dbReference>
<name>A0A7W7Q2D7_9PSEU</name>
<sequence length="46" mass="5190">MYVNRDLSLRTASLIGGARVWHTADHQHDGLRVSDGEVMSRLLELL</sequence>
<reference evidence="1 2" key="1">
    <citation type="submission" date="2020-08" db="EMBL/GenBank/DDBJ databases">
        <title>Genomic Encyclopedia of Type Strains, Phase III (KMG-III): the genomes of soil and plant-associated and newly described type strains.</title>
        <authorList>
            <person name="Whitman W."/>
        </authorList>
    </citation>
    <scope>NUCLEOTIDE SEQUENCE [LARGE SCALE GENOMIC DNA]</scope>
    <source>
        <strain evidence="1 2">CECT 8960</strain>
    </source>
</reference>
<accession>A0A7W7Q2D7</accession>
<keyword evidence="1" id="KW-0378">Hydrolase</keyword>
<gene>
    <name evidence="1" type="ORF">FHR82_001850</name>
</gene>
<proteinExistence type="predicted"/>
<protein>
    <submittedName>
        <fullName evidence="1">Putative phosphohydrolase</fullName>
    </submittedName>
</protein>
<evidence type="ECO:0000313" key="2">
    <source>
        <dbReference type="Proteomes" id="UP000520767"/>
    </source>
</evidence>
<organism evidence="1 2">
    <name type="scientific">Actinophytocola algeriensis</name>
    <dbReference type="NCBI Taxonomy" id="1768010"/>
    <lineage>
        <taxon>Bacteria</taxon>
        <taxon>Bacillati</taxon>
        <taxon>Actinomycetota</taxon>
        <taxon>Actinomycetes</taxon>
        <taxon>Pseudonocardiales</taxon>
        <taxon>Pseudonocardiaceae</taxon>
    </lineage>
</organism>
<dbReference type="Proteomes" id="UP000520767">
    <property type="component" value="Unassembled WGS sequence"/>
</dbReference>
<comment type="caution">
    <text evidence="1">The sequence shown here is derived from an EMBL/GenBank/DDBJ whole genome shotgun (WGS) entry which is preliminary data.</text>
</comment>
<keyword evidence="2" id="KW-1185">Reference proteome</keyword>
<dbReference type="RefSeq" id="WP_225943799.1">
    <property type="nucleotide sequence ID" value="NZ_JACHJQ010000002.1"/>
</dbReference>